<dbReference type="RefSeq" id="WP_206594207.1">
    <property type="nucleotide sequence ID" value="NZ_JAFKCS010000009.1"/>
</dbReference>
<dbReference type="EMBL" id="JAFKCS010000009">
    <property type="protein sequence ID" value="MBN7820368.1"/>
    <property type="molecule type" value="Genomic_DNA"/>
</dbReference>
<evidence type="ECO:0000256" key="5">
    <source>
        <dbReference type="ARBA" id="ARBA00022840"/>
    </source>
</evidence>
<evidence type="ECO:0000256" key="7">
    <source>
        <dbReference type="ARBA" id="ARBA00048741"/>
    </source>
</evidence>
<evidence type="ECO:0000256" key="2">
    <source>
        <dbReference type="ARBA" id="ARBA00005752"/>
    </source>
</evidence>
<evidence type="ECO:0000256" key="1">
    <source>
        <dbReference type="ARBA" id="ARBA00005187"/>
    </source>
</evidence>
<keyword evidence="10" id="KW-1185">Reference proteome</keyword>
<sequence length="634" mass="72689">MCGIAGILHTGGQQVDESLLAAMNDMQLHRGPDAGDYLVEHQIGLAHRRLSIIDLEGSPQPMQSACGRACIVFNGEIYNFKELHEELSAKGHKFNTRGDTETILNAWLEWGEDCVHKLRGMFAFAIWDRPSKTLFMARDRLGIKPLFYTLLSSGELVFGSELKVLTRHPQFDKTLRKEAVEDYFSFGYVPDPHCIYQNSFKLMPGHTLTIKPEQKGLPEQREYWDVPVHWDHQIDEHSAPDELIERMKEAVRIRMVAEVPLGAFLSGGVDSSAVVAMMSQLQDEPVNTCAIGFDVEQFNETEFAEMVAKRYQTNHRVETVSQDDFDLIDHLAFLYDEPYADSSAIPTYRVCELARKHVTVALSGDGGDELFAGYRRYNLHMHEERIRQMLPLWLRKPIFAPLGRFYPKLDWAPRFLRGKTTFQSMAMDTVEGYHNSMSILRTDERRKLFSPDYVESLNGYSSLAVFRKYGDKVAHLDPLKQTQYIDMKTYLVGDILTKVDRASMAHSLEVRVPLIDHKFVEWAFAIPSALNLSGGVGKRMFKKSLEPHLPDDVLYRPKMGFAVPLSNWFRGPLKDRLYSALLSEHMAASGFFDMNHIRTMIDQHVRNVRDYSAPLWALLMFESFYRREIGGELK</sequence>
<dbReference type="PROSITE" id="PS51278">
    <property type="entry name" value="GATASE_TYPE_2"/>
    <property type="match status" value="1"/>
</dbReference>
<protein>
    <recommendedName>
        <fullName evidence="3">asparagine synthase (glutamine-hydrolyzing)</fullName>
        <ecNumber evidence="3">6.3.5.4</ecNumber>
    </recommendedName>
</protein>
<dbReference type="EC" id="6.3.5.4" evidence="3"/>
<evidence type="ECO:0000259" key="8">
    <source>
        <dbReference type="PROSITE" id="PS51278"/>
    </source>
</evidence>
<evidence type="ECO:0000313" key="9">
    <source>
        <dbReference type="EMBL" id="MBN7820368.1"/>
    </source>
</evidence>
<dbReference type="CDD" id="cd01991">
    <property type="entry name" value="Asn_synthase_B_C"/>
    <property type="match status" value="1"/>
</dbReference>
<dbReference type="SUPFAM" id="SSF52402">
    <property type="entry name" value="Adenine nucleotide alpha hydrolases-like"/>
    <property type="match status" value="1"/>
</dbReference>
<name>A0ABS3CTB8_9ALTE</name>
<dbReference type="PANTHER" id="PTHR43284:SF1">
    <property type="entry name" value="ASPARAGINE SYNTHETASE"/>
    <property type="match status" value="1"/>
</dbReference>
<proteinExistence type="inferred from homology"/>
<accession>A0ABS3CTB8</accession>
<dbReference type="InterPro" id="IPR017539">
    <property type="entry name" value="XrtA_amidotfase"/>
</dbReference>
<organism evidence="9 10">
    <name type="scientific">Bowmanella yangjiangensis</name>
    <dbReference type="NCBI Taxonomy" id="2811230"/>
    <lineage>
        <taxon>Bacteria</taxon>
        <taxon>Pseudomonadati</taxon>
        <taxon>Pseudomonadota</taxon>
        <taxon>Gammaproteobacteria</taxon>
        <taxon>Alteromonadales</taxon>
        <taxon>Alteromonadaceae</taxon>
        <taxon>Bowmanella</taxon>
    </lineage>
</organism>
<comment type="caution">
    <text evidence="9">The sequence shown here is derived from an EMBL/GenBank/DDBJ whole genome shotgun (WGS) entry which is preliminary data.</text>
</comment>
<keyword evidence="5" id="KW-0067">ATP-binding</keyword>
<dbReference type="CDD" id="cd00712">
    <property type="entry name" value="AsnB"/>
    <property type="match status" value="1"/>
</dbReference>
<gene>
    <name evidence="9" type="ORF">J0A65_10865</name>
</gene>
<dbReference type="NCBIfam" id="TIGR03108">
    <property type="entry name" value="eps_aminotran_1"/>
    <property type="match status" value="1"/>
</dbReference>
<dbReference type="Proteomes" id="UP000663992">
    <property type="component" value="Unassembled WGS sequence"/>
</dbReference>
<dbReference type="InterPro" id="IPR001962">
    <property type="entry name" value="Asn_synthase"/>
</dbReference>
<dbReference type="InterPro" id="IPR006426">
    <property type="entry name" value="Asn_synth_AEB"/>
</dbReference>
<keyword evidence="6" id="KW-0315">Glutamine amidotransferase</keyword>
<feature type="domain" description="Glutamine amidotransferase type-2" evidence="8">
    <location>
        <begin position="2"/>
        <end position="213"/>
    </location>
</feature>
<dbReference type="Pfam" id="PF00733">
    <property type="entry name" value="Asn_synthase"/>
    <property type="match status" value="1"/>
</dbReference>
<dbReference type="InterPro" id="IPR017932">
    <property type="entry name" value="GATase_2_dom"/>
</dbReference>
<dbReference type="Gene3D" id="3.40.50.620">
    <property type="entry name" value="HUPs"/>
    <property type="match status" value="2"/>
</dbReference>
<dbReference type="InterPro" id="IPR033738">
    <property type="entry name" value="AsnB_N"/>
</dbReference>
<evidence type="ECO:0000256" key="3">
    <source>
        <dbReference type="ARBA" id="ARBA00012737"/>
    </source>
</evidence>
<dbReference type="Gene3D" id="3.60.20.10">
    <property type="entry name" value="Glutamine Phosphoribosylpyrophosphate, subunit 1, domain 1"/>
    <property type="match status" value="1"/>
</dbReference>
<dbReference type="PIRSF" id="PIRSF001589">
    <property type="entry name" value="Asn_synthetase_glu-h"/>
    <property type="match status" value="1"/>
</dbReference>
<reference evidence="9 10" key="1">
    <citation type="submission" date="2021-03" db="EMBL/GenBank/DDBJ databases">
        <title>novel species isolated from a fishpond in China.</title>
        <authorList>
            <person name="Lu H."/>
            <person name="Cai Z."/>
        </authorList>
    </citation>
    <scope>NUCLEOTIDE SEQUENCE [LARGE SCALE GENOMIC DNA]</scope>
    <source>
        <strain evidence="9 10">Y57</strain>
    </source>
</reference>
<comment type="similarity">
    <text evidence="2">Belongs to the asparagine synthetase family.</text>
</comment>
<dbReference type="InterPro" id="IPR029055">
    <property type="entry name" value="Ntn_hydrolases_N"/>
</dbReference>
<dbReference type="SUPFAM" id="SSF56235">
    <property type="entry name" value="N-terminal nucleophile aminohydrolases (Ntn hydrolases)"/>
    <property type="match status" value="1"/>
</dbReference>
<dbReference type="Pfam" id="PF13537">
    <property type="entry name" value="GATase_7"/>
    <property type="match status" value="1"/>
</dbReference>
<dbReference type="InterPro" id="IPR014729">
    <property type="entry name" value="Rossmann-like_a/b/a_fold"/>
</dbReference>
<dbReference type="PANTHER" id="PTHR43284">
    <property type="entry name" value="ASPARAGINE SYNTHETASE (GLUTAMINE-HYDROLYZING)"/>
    <property type="match status" value="1"/>
</dbReference>
<evidence type="ECO:0000313" key="10">
    <source>
        <dbReference type="Proteomes" id="UP000663992"/>
    </source>
</evidence>
<comment type="pathway">
    <text evidence="1">Amino-acid biosynthesis; L-asparagine biosynthesis; L-asparagine from L-aspartate (L-Gln route): step 1/1.</text>
</comment>
<comment type="catalytic activity">
    <reaction evidence="7">
        <text>L-aspartate + L-glutamine + ATP + H2O = L-asparagine + L-glutamate + AMP + diphosphate + H(+)</text>
        <dbReference type="Rhea" id="RHEA:12228"/>
        <dbReference type="ChEBI" id="CHEBI:15377"/>
        <dbReference type="ChEBI" id="CHEBI:15378"/>
        <dbReference type="ChEBI" id="CHEBI:29985"/>
        <dbReference type="ChEBI" id="CHEBI:29991"/>
        <dbReference type="ChEBI" id="CHEBI:30616"/>
        <dbReference type="ChEBI" id="CHEBI:33019"/>
        <dbReference type="ChEBI" id="CHEBI:58048"/>
        <dbReference type="ChEBI" id="CHEBI:58359"/>
        <dbReference type="ChEBI" id="CHEBI:456215"/>
        <dbReference type="EC" id="6.3.5.4"/>
    </reaction>
</comment>
<keyword evidence="4" id="KW-0547">Nucleotide-binding</keyword>
<evidence type="ECO:0000256" key="4">
    <source>
        <dbReference type="ARBA" id="ARBA00022741"/>
    </source>
</evidence>
<evidence type="ECO:0000256" key="6">
    <source>
        <dbReference type="ARBA" id="ARBA00022962"/>
    </source>
</evidence>
<dbReference type="InterPro" id="IPR051786">
    <property type="entry name" value="ASN_synthetase/amidase"/>
</dbReference>
<dbReference type="NCBIfam" id="TIGR01536">
    <property type="entry name" value="asn_synth_AEB"/>
    <property type="match status" value="1"/>
</dbReference>